<dbReference type="GO" id="GO:0005829">
    <property type="term" value="C:cytosol"/>
    <property type="evidence" value="ECO:0007669"/>
    <property type="project" value="TreeGrafter"/>
</dbReference>
<sequence>MIFSDLNNWEKEKHTFPAGVRRAIERLQSMELDALPAGRHEMDEAGMFLLINEPETRPWQEVRPETHLAHTDVQLLLSGREQMRVAKLSEDQLIVDNRYDAQDIAFYGEVYNENIVNLVPGDFVVLFPTDIHRPNCSVEEDLPIRKAVVKIHRDALV</sequence>
<accession>A0A6C0G5C0</accession>
<evidence type="ECO:0000313" key="1">
    <source>
        <dbReference type="EMBL" id="QHT63573.1"/>
    </source>
</evidence>
<dbReference type="InterPro" id="IPR037012">
    <property type="entry name" value="NanQ/TabA/YiaL_sf"/>
</dbReference>
<reference evidence="1 2" key="1">
    <citation type="submission" date="2020-01" db="EMBL/GenBank/DDBJ databases">
        <title>Paenibacillus sp. nov., isolated from tomato rhizosphere.</title>
        <authorList>
            <person name="Weon H.-Y."/>
            <person name="Lee S.A."/>
        </authorList>
    </citation>
    <scope>NUCLEOTIDE SEQUENCE [LARGE SCALE GENOMIC DNA]</scope>
    <source>
        <strain evidence="1 2">12200R-189</strain>
    </source>
</reference>
<dbReference type="Proteomes" id="UP000476064">
    <property type="component" value="Chromosome"/>
</dbReference>
<dbReference type="AlphaFoldDB" id="A0A6C0G5C0"/>
<protein>
    <submittedName>
        <fullName evidence="1">DUF386 domain-containing protein</fullName>
    </submittedName>
</protein>
<keyword evidence="2" id="KW-1185">Reference proteome</keyword>
<dbReference type="KEGG" id="plyc:GXP70_28875"/>
<dbReference type="PANTHER" id="PTHR34986">
    <property type="entry name" value="EVOLVED BETA-GALACTOSIDASE SUBUNIT BETA"/>
    <property type="match status" value="1"/>
</dbReference>
<dbReference type="EMBL" id="CP048209">
    <property type="protein sequence ID" value="QHT63573.1"/>
    <property type="molecule type" value="Genomic_DNA"/>
</dbReference>
<proteinExistence type="predicted"/>
<dbReference type="Pfam" id="PF04074">
    <property type="entry name" value="DUF386"/>
    <property type="match status" value="1"/>
</dbReference>
<dbReference type="Gene3D" id="2.60.120.370">
    <property type="entry name" value="YhcH/YjgK/YiaL"/>
    <property type="match status" value="1"/>
</dbReference>
<dbReference type="NCBIfam" id="TIGR00022">
    <property type="entry name" value="YhcH/YjgK/YiaL family protein"/>
    <property type="match status" value="1"/>
</dbReference>
<dbReference type="RefSeq" id="WP_162360133.1">
    <property type="nucleotide sequence ID" value="NZ_CP048209.1"/>
</dbReference>
<evidence type="ECO:0000313" key="2">
    <source>
        <dbReference type="Proteomes" id="UP000476064"/>
    </source>
</evidence>
<gene>
    <name evidence="1" type="ORF">GXP70_28875</name>
</gene>
<organism evidence="1 2">
    <name type="scientific">Paenibacillus lycopersici</name>
    <dbReference type="NCBI Taxonomy" id="2704462"/>
    <lineage>
        <taxon>Bacteria</taxon>
        <taxon>Bacillati</taxon>
        <taxon>Bacillota</taxon>
        <taxon>Bacilli</taxon>
        <taxon>Bacillales</taxon>
        <taxon>Paenibacillaceae</taxon>
        <taxon>Paenibacillus</taxon>
    </lineage>
</organism>
<dbReference type="InterPro" id="IPR004375">
    <property type="entry name" value="NanQ/TabA/YiaL"/>
</dbReference>
<dbReference type="PANTHER" id="PTHR34986:SF1">
    <property type="entry name" value="PROTEIN YIAL"/>
    <property type="match status" value="1"/>
</dbReference>
<dbReference type="SUPFAM" id="SSF51197">
    <property type="entry name" value="Clavaminate synthase-like"/>
    <property type="match status" value="1"/>
</dbReference>
<name>A0A6C0G5C0_9BACL</name>